<accession>A0A5C7DSD9</accession>
<dbReference type="CDD" id="cd04194">
    <property type="entry name" value="GT8_A4GalT_like"/>
    <property type="match status" value="1"/>
</dbReference>
<dbReference type="PANTHER" id="PTHR13778:SF47">
    <property type="entry name" value="LIPOPOLYSACCHARIDE 1,3-GALACTOSYLTRANSFERASE"/>
    <property type="match status" value="1"/>
</dbReference>
<protein>
    <submittedName>
        <fullName evidence="4">Glycosyltransferase family 8 protein</fullName>
    </submittedName>
</protein>
<organism evidence="4 5">
    <name type="scientific">Campylobacter volucris</name>
    <dbReference type="NCBI Taxonomy" id="1031542"/>
    <lineage>
        <taxon>Bacteria</taxon>
        <taxon>Pseudomonadati</taxon>
        <taxon>Campylobacterota</taxon>
        <taxon>Epsilonproteobacteria</taxon>
        <taxon>Campylobacterales</taxon>
        <taxon>Campylobacteraceae</taxon>
        <taxon>Campylobacter</taxon>
    </lineage>
</organism>
<dbReference type="Proteomes" id="UP000321629">
    <property type="component" value="Unassembled WGS sequence"/>
</dbReference>
<dbReference type="InterPro" id="IPR029044">
    <property type="entry name" value="Nucleotide-diphossugar_trans"/>
</dbReference>
<dbReference type="AlphaFoldDB" id="A0A5C7DSD9"/>
<evidence type="ECO:0000256" key="3">
    <source>
        <dbReference type="ARBA" id="ARBA00022723"/>
    </source>
</evidence>
<gene>
    <name evidence="4" type="ORF">FPD38_03255</name>
</gene>
<dbReference type="Pfam" id="PF01501">
    <property type="entry name" value="Glyco_transf_8"/>
    <property type="match status" value="1"/>
</dbReference>
<evidence type="ECO:0000256" key="1">
    <source>
        <dbReference type="ARBA" id="ARBA00022676"/>
    </source>
</evidence>
<evidence type="ECO:0000313" key="5">
    <source>
        <dbReference type="Proteomes" id="UP000321629"/>
    </source>
</evidence>
<dbReference type="Gene3D" id="3.90.550.10">
    <property type="entry name" value="Spore Coat Polysaccharide Biosynthesis Protein SpsA, Chain A"/>
    <property type="match status" value="1"/>
</dbReference>
<proteinExistence type="predicted"/>
<dbReference type="InterPro" id="IPR002495">
    <property type="entry name" value="Glyco_trans_8"/>
</dbReference>
<keyword evidence="2 4" id="KW-0808">Transferase</keyword>
<evidence type="ECO:0000313" key="4">
    <source>
        <dbReference type="EMBL" id="TXE88607.1"/>
    </source>
</evidence>
<comment type="caution">
    <text evidence="4">The sequence shown here is derived from an EMBL/GenBank/DDBJ whole genome shotgun (WGS) entry which is preliminary data.</text>
</comment>
<evidence type="ECO:0000256" key="2">
    <source>
        <dbReference type="ARBA" id="ARBA00022679"/>
    </source>
</evidence>
<dbReference type="PANTHER" id="PTHR13778">
    <property type="entry name" value="GLYCOSYLTRANSFERASE 8 DOMAIN-CONTAINING PROTEIN"/>
    <property type="match status" value="1"/>
</dbReference>
<dbReference type="GO" id="GO:0046872">
    <property type="term" value="F:metal ion binding"/>
    <property type="evidence" value="ECO:0007669"/>
    <property type="project" value="UniProtKB-KW"/>
</dbReference>
<dbReference type="SUPFAM" id="SSF53448">
    <property type="entry name" value="Nucleotide-diphospho-sugar transferases"/>
    <property type="match status" value="1"/>
</dbReference>
<dbReference type="RefSeq" id="WP_147555359.1">
    <property type="nucleotide sequence ID" value="NZ_VOWJ01000019.1"/>
</dbReference>
<dbReference type="EMBL" id="VOWJ01000019">
    <property type="protein sequence ID" value="TXE88607.1"/>
    <property type="molecule type" value="Genomic_DNA"/>
</dbReference>
<keyword evidence="3" id="KW-0479">Metal-binding</keyword>
<dbReference type="InterPro" id="IPR050748">
    <property type="entry name" value="Glycosyltrans_8_dom-fam"/>
</dbReference>
<dbReference type="GO" id="GO:0016757">
    <property type="term" value="F:glycosyltransferase activity"/>
    <property type="evidence" value="ECO:0007669"/>
    <property type="project" value="UniProtKB-KW"/>
</dbReference>
<reference evidence="4 5" key="1">
    <citation type="submission" date="2019-07" db="EMBL/GenBank/DDBJ databases">
        <title>Rapid identification of Enteric Bacteria from Whole Genome Sequences (WGS) using Average Nucleotide Identity (ANI).</title>
        <authorList>
            <person name="Lane C."/>
        </authorList>
    </citation>
    <scope>NUCLEOTIDE SEQUENCE [LARGE SCALE GENOMIC DNA]</scope>
    <source>
        <strain evidence="4 5">2016D-0084</strain>
    </source>
</reference>
<name>A0A5C7DSD9_9BACT</name>
<sequence length="404" mass="47495">MYNIVFSADENYIKYTAVLITSIVFNTDKNKKLKDFNKNSNLGNEKYIFHILSNFISKKTQEKLIKLQKALSKHFPCEIKIHIKNDDDFKNFPSSGAAHSNFLSYYRLKLGSIFDNDIQKCLYLDSDMLCVCDIREIFATNLEGKVAGVVGDPGSKKARIKYIENGKKNTLKFDENYFNAGFLLINLKEYKQQNIEQKCEDLASKCFYIKAADQDLLNATIKIEKRVKLDFAYNFNIITLFYVICKDENKNRLNYTRAEFNESVKNPKIFHYGEKPWKFLKSYFDYYGKNINDYWWNMAAKTPIFNEELLNEKETIKDYLLYAGLGYELLTALPLNLYKIYYLIKDKSKDKLCIKNANFIKDEIFGLCCMFGESILYARKHKKNTISVYLKAIKIIYNFKKYSR</sequence>
<keyword evidence="1" id="KW-0328">Glycosyltransferase</keyword>